<accession>A0A0G4HDS4</accession>
<sequence length="239" mass="26364">MVVLEAVIPLILCLLQPLAEHSVDRRSSRKLLEDLLELNGRGGPVELSTTLTCSLVRITTSQVTAASGRERNLVHSPFLKTRSPGGRSWQYKGLRSGVRYPLLKRIEEEGEGGMEQVVKALEDGPVRRSREKTVQFMNGWRRLGSRRREKPEENLFARRGTYTGAGLARVLHRATIEMWDCMLGTSNMEPEERANALTAAATSLVTSCSAIKPDVVTKAIYAAGTGAVQVQVTDCERTS</sequence>
<name>A0A0G4HDS4_9ALVE</name>
<evidence type="ECO:0000256" key="1">
    <source>
        <dbReference type="SAM" id="SignalP"/>
    </source>
</evidence>
<organism evidence="2">
    <name type="scientific">Chromera velia CCMP2878</name>
    <dbReference type="NCBI Taxonomy" id="1169474"/>
    <lineage>
        <taxon>Eukaryota</taxon>
        <taxon>Sar</taxon>
        <taxon>Alveolata</taxon>
        <taxon>Colpodellida</taxon>
        <taxon>Chromeraceae</taxon>
        <taxon>Chromera</taxon>
    </lineage>
</organism>
<protein>
    <submittedName>
        <fullName evidence="2">Uncharacterized protein</fullName>
    </submittedName>
</protein>
<proteinExistence type="predicted"/>
<feature type="signal peptide" evidence="1">
    <location>
        <begin position="1"/>
        <end position="21"/>
    </location>
</feature>
<evidence type="ECO:0000313" key="2">
    <source>
        <dbReference type="EMBL" id="CEM42076.1"/>
    </source>
</evidence>
<feature type="chain" id="PRO_5005191400" evidence="1">
    <location>
        <begin position="22"/>
        <end position="239"/>
    </location>
</feature>
<dbReference type="VEuPathDB" id="CryptoDB:Cvel_26497"/>
<dbReference type="EMBL" id="CDMZ01002374">
    <property type="protein sequence ID" value="CEM42076.1"/>
    <property type="molecule type" value="Genomic_DNA"/>
</dbReference>
<dbReference type="PhylomeDB" id="A0A0G4HDS4"/>
<keyword evidence="1" id="KW-0732">Signal</keyword>
<dbReference type="AlphaFoldDB" id="A0A0G4HDS4"/>
<reference evidence="2" key="1">
    <citation type="submission" date="2014-11" db="EMBL/GenBank/DDBJ databases">
        <authorList>
            <person name="Otto D Thomas"/>
            <person name="Naeem Raeece"/>
        </authorList>
    </citation>
    <scope>NUCLEOTIDE SEQUENCE</scope>
</reference>
<gene>
    <name evidence="2" type="ORF">Cvel_26497</name>
</gene>